<proteinExistence type="predicted"/>
<evidence type="ECO:0000313" key="3">
    <source>
        <dbReference type="Proteomes" id="UP000011976"/>
    </source>
</evidence>
<protein>
    <submittedName>
        <fullName evidence="2">Uncharacterized protein</fullName>
    </submittedName>
</protein>
<evidence type="ECO:0000313" key="2">
    <source>
        <dbReference type="EMBL" id="GAC71669.1"/>
    </source>
</evidence>
<dbReference type="OrthoDB" id="10252944at2759"/>
<feature type="region of interest" description="Disordered" evidence="1">
    <location>
        <begin position="126"/>
        <end position="150"/>
    </location>
</feature>
<dbReference type="AlphaFoldDB" id="M9LT54"/>
<sequence>MYLDDMLDRRRSQVFDRDDMPPVLSHADNEYFLRILAFLSQFVAAVLNIEVAEAETKLLALDISGCLFLHSFTTLGMLGGPAPFMVLLLDKDPGPKPIHRMSRATRRKFDHCVEVARRYEVHPDRMPADAGLPTELDIVDGDPPPPPDRGTIAPSSVATTAHYMGKGHGMLRAPFPGCSPHPHVYK</sequence>
<organism evidence="2 3">
    <name type="scientific">Pseudozyma antarctica (strain T-34)</name>
    <name type="common">Yeast</name>
    <name type="synonym">Candida antarctica</name>
    <dbReference type="NCBI Taxonomy" id="1151754"/>
    <lineage>
        <taxon>Eukaryota</taxon>
        <taxon>Fungi</taxon>
        <taxon>Dikarya</taxon>
        <taxon>Basidiomycota</taxon>
        <taxon>Ustilaginomycotina</taxon>
        <taxon>Ustilaginomycetes</taxon>
        <taxon>Ustilaginales</taxon>
        <taxon>Ustilaginaceae</taxon>
        <taxon>Moesziomyces</taxon>
    </lineage>
</organism>
<evidence type="ECO:0000256" key="1">
    <source>
        <dbReference type="SAM" id="MobiDB-lite"/>
    </source>
</evidence>
<dbReference type="Proteomes" id="UP000011976">
    <property type="component" value="Unassembled WGS sequence"/>
</dbReference>
<reference evidence="3" key="1">
    <citation type="journal article" date="2013" name="Genome Announc.">
        <title>Genome sequence of the basidiomycetous yeast Pseudozyma antarctica T-34, a producer of the glycolipid biosurfactants mannosylerythritol lipids.</title>
        <authorList>
            <person name="Morita T."/>
            <person name="Koike H."/>
            <person name="Koyama Y."/>
            <person name="Hagiwara H."/>
            <person name="Ito E."/>
            <person name="Fukuoka T."/>
            <person name="Imura T."/>
            <person name="Machida M."/>
            <person name="Kitamoto D."/>
        </authorList>
    </citation>
    <scope>NUCLEOTIDE SEQUENCE [LARGE SCALE GENOMIC DNA]</scope>
    <source>
        <strain evidence="3">T-34</strain>
    </source>
</reference>
<dbReference type="EMBL" id="DF196771">
    <property type="protein sequence ID" value="GAC71669.1"/>
    <property type="molecule type" value="Genomic_DNA"/>
</dbReference>
<accession>M9LT54</accession>
<name>M9LT54_PSEA3</name>
<gene>
    <name evidence="2" type="ORF">PANT_5c00013</name>
</gene>